<dbReference type="EMBL" id="UOGL01000316">
    <property type="protein sequence ID" value="VAX39255.1"/>
    <property type="molecule type" value="Genomic_DNA"/>
</dbReference>
<organism evidence="2">
    <name type="scientific">hydrothermal vent metagenome</name>
    <dbReference type="NCBI Taxonomy" id="652676"/>
    <lineage>
        <taxon>unclassified sequences</taxon>
        <taxon>metagenomes</taxon>
        <taxon>ecological metagenomes</taxon>
    </lineage>
</organism>
<feature type="region of interest" description="Disordered" evidence="1">
    <location>
        <begin position="41"/>
        <end position="67"/>
    </location>
</feature>
<evidence type="ECO:0000313" key="2">
    <source>
        <dbReference type="EMBL" id="VAX39255.1"/>
    </source>
</evidence>
<gene>
    <name evidence="2" type="ORF">MNBD_PLANCTO02-915</name>
</gene>
<evidence type="ECO:0000256" key="1">
    <source>
        <dbReference type="SAM" id="MobiDB-lite"/>
    </source>
</evidence>
<dbReference type="AlphaFoldDB" id="A0A3B1E1V3"/>
<reference evidence="2" key="1">
    <citation type="submission" date="2018-06" db="EMBL/GenBank/DDBJ databases">
        <authorList>
            <person name="Zhirakovskaya E."/>
        </authorList>
    </citation>
    <scope>NUCLEOTIDE SEQUENCE</scope>
</reference>
<proteinExistence type="predicted"/>
<accession>A0A3B1E1V3</accession>
<protein>
    <submittedName>
        <fullName evidence="2">Uncharacterized protein</fullName>
    </submittedName>
</protein>
<sequence length="95" mass="10772">MVSKKLLFALLLFSLLQTGCAVIDAGNNLVQFSWNAVKPRPTDYKNPTDDDGSEWDFVGQDGRGDRAKEYDPDRWWKKYISSPKANAIERSVGVY</sequence>
<name>A0A3B1E1V3_9ZZZZ</name>